<protein>
    <submittedName>
        <fullName evidence="2">DUF4358 domain-containing protein</fullName>
    </submittedName>
</protein>
<reference evidence="2" key="2">
    <citation type="submission" date="2021-04" db="EMBL/GenBank/DDBJ databases">
        <authorList>
            <person name="Gilroy R."/>
        </authorList>
    </citation>
    <scope>NUCLEOTIDE SEQUENCE</scope>
    <source>
        <strain evidence="2">ChiSjej5B23-2810</strain>
    </source>
</reference>
<dbReference type="InterPro" id="IPR025648">
    <property type="entry name" value="DUF4358"/>
</dbReference>
<dbReference type="PROSITE" id="PS51257">
    <property type="entry name" value="PROKAR_LIPOPROTEIN"/>
    <property type="match status" value="1"/>
</dbReference>
<dbReference type="AlphaFoldDB" id="A0A9D2P8X6"/>
<proteinExistence type="predicted"/>
<feature type="chain" id="PRO_5039579005" evidence="1">
    <location>
        <begin position="27"/>
        <end position="188"/>
    </location>
</feature>
<accession>A0A9D2P8X6</accession>
<dbReference type="Proteomes" id="UP000823906">
    <property type="component" value="Unassembled WGS sequence"/>
</dbReference>
<organism evidence="2 3">
    <name type="scientific">Candidatus Faecalibacterium faecigallinarum</name>
    <dbReference type="NCBI Taxonomy" id="2838577"/>
    <lineage>
        <taxon>Bacteria</taxon>
        <taxon>Bacillati</taxon>
        <taxon>Bacillota</taxon>
        <taxon>Clostridia</taxon>
        <taxon>Eubacteriales</taxon>
        <taxon>Oscillospiraceae</taxon>
        <taxon>Faecalibacterium</taxon>
    </lineage>
</organism>
<dbReference type="Pfam" id="PF14270">
    <property type="entry name" value="DUF4358"/>
    <property type="match status" value="1"/>
</dbReference>
<reference evidence="2" key="1">
    <citation type="journal article" date="2021" name="PeerJ">
        <title>Extensive microbial diversity within the chicken gut microbiome revealed by metagenomics and culture.</title>
        <authorList>
            <person name="Gilroy R."/>
            <person name="Ravi A."/>
            <person name="Getino M."/>
            <person name="Pursley I."/>
            <person name="Horton D.L."/>
            <person name="Alikhan N.F."/>
            <person name="Baker D."/>
            <person name="Gharbi K."/>
            <person name="Hall N."/>
            <person name="Watson M."/>
            <person name="Adriaenssens E.M."/>
            <person name="Foster-Nyarko E."/>
            <person name="Jarju S."/>
            <person name="Secka A."/>
            <person name="Antonio M."/>
            <person name="Oren A."/>
            <person name="Chaudhuri R.R."/>
            <person name="La Ragione R."/>
            <person name="Hildebrand F."/>
            <person name="Pallen M.J."/>
        </authorList>
    </citation>
    <scope>NUCLEOTIDE SEQUENCE</scope>
    <source>
        <strain evidence="2">ChiSjej5B23-2810</strain>
    </source>
</reference>
<comment type="caution">
    <text evidence="2">The sequence shown here is derived from an EMBL/GenBank/DDBJ whole genome shotgun (WGS) entry which is preliminary data.</text>
</comment>
<feature type="signal peptide" evidence="1">
    <location>
        <begin position="1"/>
        <end position="26"/>
    </location>
</feature>
<dbReference type="EMBL" id="DWWN01000043">
    <property type="protein sequence ID" value="HJC45769.1"/>
    <property type="molecule type" value="Genomic_DNA"/>
</dbReference>
<gene>
    <name evidence="2" type="ORF">H9703_06525</name>
</gene>
<evidence type="ECO:0000313" key="3">
    <source>
        <dbReference type="Proteomes" id="UP000823906"/>
    </source>
</evidence>
<evidence type="ECO:0000256" key="1">
    <source>
        <dbReference type="SAM" id="SignalP"/>
    </source>
</evidence>
<sequence>MKKLLTAAAAASLALFALVGCGDKDAASSGSAGAKDYAQIIHDARTDEYNEAMMILSSDGEGALTAIDGPAADMTEDDIKAQADNFILPMLGLEAGDYEEFAASVSTMNVRSYGIAIVKPAEGKAADVQAALENYVTSQQLSMQNYLADQYEIAKAATVTTVPSGEVVLVCCEDSDTVLAAIEDALAA</sequence>
<evidence type="ECO:0000313" key="2">
    <source>
        <dbReference type="EMBL" id="HJC45769.1"/>
    </source>
</evidence>
<keyword evidence="1" id="KW-0732">Signal</keyword>
<name>A0A9D2P8X6_9FIRM</name>